<organism evidence="5 6">
    <name type="scientific">Noviherbaspirillum cavernae</name>
    <dbReference type="NCBI Taxonomy" id="2320862"/>
    <lineage>
        <taxon>Bacteria</taxon>
        <taxon>Pseudomonadati</taxon>
        <taxon>Pseudomonadota</taxon>
        <taxon>Betaproteobacteria</taxon>
        <taxon>Burkholderiales</taxon>
        <taxon>Oxalobacteraceae</taxon>
        <taxon>Noviherbaspirillum</taxon>
    </lineage>
</organism>
<evidence type="ECO:0000256" key="1">
    <source>
        <dbReference type="ARBA" id="ARBA00004613"/>
    </source>
</evidence>
<evidence type="ECO:0000313" key="6">
    <source>
        <dbReference type="Proteomes" id="UP000285190"/>
    </source>
</evidence>
<dbReference type="PANTHER" id="PTHR12338:SF8">
    <property type="entry name" value="HEME_HEMOPEXIN-BINDING PROTEIN"/>
    <property type="match status" value="1"/>
</dbReference>
<evidence type="ECO:0000259" key="4">
    <source>
        <dbReference type="SMART" id="SM00912"/>
    </source>
</evidence>
<dbReference type="InterPro" id="IPR008638">
    <property type="entry name" value="FhaB/CdiA-like_TPS"/>
</dbReference>
<dbReference type="InterPro" id="IPR041286">
    <property type="entry name" value="MBG_2"/>
</dbReference>
<dbReference type="Pfam" id="PF05860">
    <property type="entry name" value="TPS"/>
    <property type="match status" value="1"/>
</dbReference>
<keyword evidence="2" id="KW-0964">Secreted</keyword>
<keyword evidence="3" id="KW-0732">Signal</keyword>
<dbReference type="InterPro" id="IPR011493">
    <property type="entry name" value="GLUG"/>
</dbReference>
<protein>
    <submittedName>
        <fullName evidence="5">Filamentous hemagglutinin N-terminal domain-containing protein</fullName>
    </submittedName>
</protein>
<evidence type="ECO:0000256" key="2">
    <source>
        <dbReference type="ARBA" id="ARBA00022525"/>
    </source>
</evidence>
<dbReference type="InterPro" id="IPR012334">
    <property type="entry name" value="Pectin_lyas_fold"/>
</dbReference>
<dbReference type="PANTHER" id="PTHR12338">
    <property type="entry name" value="AUTOTRANSPORTER"/>
    <property type="match status" value="1"/>
</dbReference>
<dbReference type="Pfam" id="PF18676">
    <property type="entry name" value="MBG_2"/>
    <property type="match status" value="1"/>
</dbReference>
<evidence type="ECO:0000256" key="3">
    <source>
        <dbReference type="ARBA" id="ARBA00022729"/>
    </source>
</evidence>
<keyword evidence="6" id="KW-1185">Reference proteome</keyword>
<dbReference type="SUPFAM" id="SSF51126">
    <property type="entry name" value="Pectin lyase-like"/>
    <property type="match status" value="1"/>
</dbReference>
<dbReference type="Pfam" id="PF13018">
    <property type="entry name" value="ESPR"/>
    <property type="match status" value="1"/>
</dbReference>
<dbReference type="NCBIfam" id="TIGR01901">
    <property type="entry name" value="adhes_NPXG"/>
    <property type="match status" value="1"/>
</dbReference>
<dbReference type="SMART" id="SM00912">
    <property type="entry name" value="Haemagg_act"/>
    <property type="match status" value="1"/>
</dbReference>
<dbReference type="InterPro" id="IPR011050">
    <property type="entry name" value="Pectin_lyase_fold/virulence"/>
</dbReference>
<proteinExistence type="predicted"/>
<dbReference type="Gene3D" id="2.160.20.10">
    <property type="entry name" value="Single-stranded right-handed beta-helix, Pectin lyase-like"/>
    <property type="match status" value="1"/>
</dbReference>
<dbReference type="RefSeq" id="WP_119736869.1">
    <property type="nucleotide sequence ID" value="NZ_QYUN01000002.1"/>
</dbReference>
<dbReference type="Pfam" id="PF18657">
    <property type="entry name" value="YDG"/>
    <property type="match status" value="10"/>
</dbReference>
<dbReference type="Proteomes" id="UP000285190">
    <property type="component" value="Unassembled WGS sequence"/>
</dbReference>
<dbReference type="Gene3D" id="3.30.210.10">
    <property type="entry name" value="DNA polymerase, thumb domain"/>
    <property type="match status" value="1"/>
</dbReference>
<reference evidence="5 6" key="1">
    <citation type="submission" date="2018-09" db="EMBL/GenBank/DDBJ databases">
        <authorList>
            <person name="Zhu H."/>
        </authorList>
    </citation>
    <scope>NUCLEOTIDE SEQUENCE [LARGE SCALE GENOMIC DNA]</scope>
    <source>
        <strain evidence="5 6">K2R10-39</strain>
    </source>
</reference>
<dbReference type="InterPro" id="IPR041248">
    <property type="entry name" value="YDG"/>
</dbReference>
<feature type="domain" description="Filamentous haemagglutinin FhaB/tRNA nuclease CdiA-like TPS" evidence="4">
    <location>
        <begin position="60"/>
        <end position="172"/>
    </location>
</feature>
<dbReference type="GO" id="GO:0005576">
    <property type="term" value="C:extracellular region"/>
    <property type="evidence" value="ECO:0007669"/>
    <property type="project" value="UniProtKB-SubCell"/>
</dbReference>
<name>A0A418WYW9_9BURK</name>
<dbReference type="InterPro" id="IPR024973">
    <property type="entry name" value="ESPR"/>
</dbReference>
<evidence type="ECO:0000313" key="5">
    <source>
        <dbReference type="EMBL" id="RJG05293.1"/>
    </source>
</evidence>
<sequence length="1914" mass="185381">MNRIYRLIWNTTLNLWTVVAENARGRGKGGSSRSSVKVGSVGYGGVTLLAALAFFTPQAQAADAANAAVVAGTGNVSTVGNATTITQGSQRLAIDWLNLSTAAGEALIFNQPNAQAIALNRITGTSPSELLGSLTANGQVFILNPNGVLFGAGSQVNVGGLVASTLSMSNADFMAGNNVLAGSGNGSGSVVNRGTLNASPGGYLALLAPEVRNEGVMTASLGTALLAAGNKVTLNLDNGSLLGYSIDQGAINALAENRQLIRVDGGQVLLSAKAADALTTAAVNNTGVIEARTMQNKAGRIMLMGDMETGTVNVGGTLDASAPNGGNGGFIETSAAHVKVAEGAQVTTKAGAGTGGTSGTNGNWLIDPHDFTIAAVGGDISGATLSGNLTNGNVEILSSSGSNASGSGDINVNDVVGWSANTLTLTAARNVNINAVMSATGSAGLSMNTGTANGADPAVAGGSVNVALTGNGFLGRVDFSGSGALTMNGDVYTVIQDVNALQAMANNLSGKYVLGSNIDASVTSSWDGAKGFLPVGTQSADFTGRFDGLGHTISNLFINRIPSTARLGDVGLFGYTRSGSSIRNVGMTGASINGYYNVGALVGMNFGSISNSYSTGSVGATNKVGGLVGTNFNGSITNSYSTATVNGTEVAAGGLVASQVGTASITNSYATGAVRTRDYAGGLVGTQDGGTITNSYATGAVTAGDYGAGGLVGANNATINNSYATGAVTGVRFVGGLVGKNGGGVNNSFWNTQTSGQAGSEGGTGVTTAQMQQASTFAGWDMATQGGSSSAWRIYDGNSMPLLRGFLTSLTLADTTATYNGTTQTGVSTATAGVVGSAASGSNAGFYNSGYYSTQQGYDISGGGLTINKATVTVTGAVADNKTYDGSTTATLSNIGSLSGLVGGETLTLSQTGTATFGDKNAGSGKTVTATGYSLADGAGGLASNYQLASTSATTTADIGKATVTVTGATANNKTYDGGTSATLSNVGTLSGLVGGEALTLSQTGATFADKNAGSGKIVTITGYSLADGAGGLAGNYQLASTTATTTGDITPKALSYTTTAADKTYDGNTTASVVLGGLTGFVGSETVTVSSTTASFNSKDVASANLVTVNSAILANGSNGGLASNYTIAAGGTAAASINKATVTVGGAVADSKTYDGSTTATLSNVGTLSGLVSGEALTLSQTGATYADKNAGSGKTVTATGYSLADGAGGLAGNYQLASTSTTTTADIGKATVTVTGAVADNKTYDGGTSATLSNIGTLSGLVGGEALTLSQTGAAFADKNAGSGKTVTATGYSLADGAGGLAGNYQLASTSTTTTADIGKATVTVTGATADNKTYDGGTSATLSSIGSLSGLVGGEALTLSQTGAAFADKNAGSGKTVTATGYSLADGAGGLAGNYQLASTSATTTADIGKATVTVIGAVANNKTYDGGTSATLSNIGTLSGLVGGEALSLSQTGAAFADKNAGSGKTVTLTGYSLADGAGGLAGNYQLASTSATTTADIGKATVTVTGATANNKTYDGGTSATLSNIGTLSGLVGGEALSLSQTGAAFADKNAGSGKTVTLTGYSLADGAGGLAGNYQLASTSATTTADIGKATVTVTGAVADNKTYDGSTAATLSSIGMLSGLVGGEALTLSQTGTATFADKNAGSGKTVTATGYSLADGAGGLVSNYQLASTSATTTADINQLGVTVAANTANKSYDGTTASTTALASSGILAGDTVNFGGSALFADKNAGNGKVVSVTGISASGTDAGNYSFNSTASTTANIDKANLIVTANNDNKLATGAAYSGGNGVIYSGFVAGETPVELTGSLIYRGSAQGASTVGTYTIAAGGLEAGNYTLNFVNGVLTVSYGSAAATAVGNPALVASYDGALQAVSGLGSSPGGNGGGGSVDAMAGALAAAAAEAGNDEDK</sequence>
<dbReference type="InterPro" id="IPR037160">
    <property type="entry name" value="DNA_Pol_thumb_sf"/>
</dbReference>
<dbReference type="Pfam" id="PF07581">
    <property type="entry name" value="Glug"/>
    <property type="match status" value="2"/>
</dbReference>
<gene>
    <name evidence="5" type="ORF">D3870_04015</name>
</gene>
<dbReference type="Gene3D" id="2.160.20.110">
    <property type="match status" value="1"/>
</dbReference>
<accession>A0A418WYW9</accession>
<comment type="caution">
    <text evidence="5">The sequence shown here is derived from an EMBL/GenBank/DDBJ whole genome shotgun (WGS) entry which is preliminary data.</text>
</comment>
<dbReference type="InterPro" id="IPR050909">
    <property type="entry name" value="Bact_Autotransporter_VF"/>
</dbReference>
<dbReference type="EMBL" id="QYUN01000002">
    <property type="protein sequence ID" value="RJG05293.1"/>
    <property type="molecule type" value="Genomic_DNA"/>
</dbReference>
<comment type="subcellular location">
    <subcellularLocation>
        <location evidence="1">Secreted</location>
    </subcellularLocation>
</comment>
<dbReference type="OrthoDB" id="218680at2"/>